<proteinExistence type="predicted"/>
<comment type="caution">
    <text evidence="1">The sequence shown here is derived from an EMBL/GenBank/DDBJ whole genome shotgun (WGS) entry which is preliminary data.</text>
</comment>
<accession>A0A937RHG0</accession>
<evidence type="ECO:0000313" key="1">
    <source>
        <dbReference type="EMBL" id="MBL7632283.1"/>
    </source>
</evidence>
<reference evidence="1" key="1">
    <citation type="submission" date="2020-12" db="EMBL/GenBank/DDBJ databases">
        <title>Genomic characterization of non-nitrogen-fixing Frankia strains.</title>
        <authorList>
            <person name="Carlos-Shanley C."/>
            <person name="Guerra T."/>
            <person name="Hahn D."/>
        </authorList>
    </citation>
    <scope>NUCLEOTIDE SEQUENCE</scope>
    <source>
        <strain evidence="1">CN6</strain>
    </source>
</reference>
<name>A0A937RHG0_9ACTN</name>
<gene>
    <name evidence="1" type="ORF">I7412_35055</name>
</gene>
<keyword evidence="2" id="KW-1185">Reference proteome</keyword>
<dbReference type="RefSeq" id="WP_203007157.1">
    <property type="nucleotide sequence ID" value="NZ_JADWYU010000163.1"/>
</dbReference>
<dbReference type="Proteomes" id="UP000604475">
    <property type="component" value="Unassembled WGS sequence"/>
</dbReference>
<dbReference type="AlphaFoldDB" id="A0A937RHG0"/>
<organism evidence="1 2">
    <name type="scientific">Frankia nepalensis</name>
    <dbReference type="NCBI Taxonomy" id="1836974"/>
    <lineage>
        <taxon>Bacteria</taxon>
        <taxon>Bacillati</taxon>
        <taxon>Actinomycetota</taxon>
        <taxon>Actinomycetes</taxon>
        <taxon>Frankiales</taxon>
        <taxon>Frankiaceae</taxon>
        <taxon>Frankia</taxon>
    </lineage>
</organism>
<dbReference type="EMBL" id="JAEACQ010000304">
    <property type="protein sequence ID" value="MBL7632283.1"/>
    <property type="molecule type" value="Genomic_DNA"/>
</dbReference>
<evidence type="ECO:0000313" key="2">
    <source>
        <dbReference type="Proteomes" id="UP000604475"/>
    </source>
</evidence>
<protein>
    <submittedName>
        <fullName evidence="1">Uncharacterized protein</fullName>
    </submittedName>
</protein>
<sequence length="84" mass="8564">MPLGNAKPSFICDGCDRRGTGPITVSVTGRRLCPDCADRLTGAAAGAIATSDGGNAVGNAIATAGWFSALRARRRTRRPSDGDS</sequence>